<feature type="transmembrane region" description="Helical" evidence="1">
    <location>
        <begin position="188"/>
        <end position="208"/>
    </location>
</feature>
<keyword evidence="1" id="KW-0812">Transmembrane</keyword>
<keyword evidence="1" id="KW-0472">Membrane</keyword>
<gene>
    <name evidence="2" type="ORF">FBD94_02700</name>
</gene>
<dbReference type="Proteomes" id="UP000309594">
    <property type="component" value="Unassembled WGS sequence"/>
</dbReference>
<evidence type="ECO:0000256" key="1">
    <source>
        <dbReference type="SAM" id="Phobius"/>
    </source>
</evidence>
<evidence type="ECO:0000313" key="2">
    <source>
        <dbReference type="EMBL" id="TKC65478.1"/>
    </source>
</evidence>
<feature type="transmembrane region" description="Helical" evidence="1">
    <location>
        <begin position="12"/>
        <end position="36"/>
    </location>
</feature>
<sequence>MTKKFKKSIRLIHLWLGLGTGLIVFIIGITGCLYVFEEEIRGFTQKDRLYVPVESKPFVGLEKIIRTFDQVAPGEKITVIRIKEKQPNATVQLAVKNDKVYYFNPYNGSLVYKGEADWLDTVEELHTSLLLGETGKFIQRWSVVVFVIMLITGLVLWFPRQMRLLKQALTIKWKGSFKRVNYDLHNVLGFYASVILLIIALTGLFFAFKEVKTAAAFLTGTKLKDGEKQMLVKSDVIDSLPVSYGKLYHDFSIKYPGAEATSISIRKNGELRLRMIYPYKWARNQNTFYFDSATGALSKAKLFKNFNRADLVEATNYDLHTGRLFGLFGKIVACIASLIAASLPVTGLIIWLKKKKKRSFQSLASVTEGNSAKVSSKKVIFLSS</sequence>
<evidence type="ECO:0000313" key="3">
    <source>
        <dbReference type="Proteomes" id="UP000309594"/>
    </source>
</evidence>
<dbReference type="RefSeq" id="WP_136878973.1">
    <property type="nucleotide sequence ID" value="NZ_SWDX01000001.1"/>
</dbReference>
<keyword evidence="1" id="KW-1133">Transmembrane helix</keyword>
<dbReference type="PROSITE" id="PS51257">
    <property type="entry name" value="PROKAR_LIPOPROTEIN"/>
    <property type="match status" value="1"/>
</dbReference>
<protein>
    <submittedName>
        <fullName evidence="2">PepSY domain-containing protein</fullName>
    </submittedName>
</protein>
<proteinExistence type="predicted"/>
<dbReference type="EMBL" id="SWDX01000001">
    <property type="protein sequence ID" value="TKC65478.1"/>
    <property type="molecule type" value="Genomic_DNA"/>
</dbReference>
<dbReference type="AlphaFoldDB" id="A0A4U1GMG2"/>
<reference evidence="2 3" key="1">
    <citation type="submission" date="2019-04" db="EMBL/GenBank/DDBJ databases">
        <title>Pedobacter sp. RP-1-16 sp. nov., isolated from Arctic soil.</title>
        <authorList>
            <person name="Dahal R.H."/>
            <person name="Kim D.-U."/>
        </authorList>
    </citation>
    <scope>NUCLEOTIDE SEQUENCE [LARGE SCALE GENOMIC DNA]</scope>
    <source>
        <strain evidence="2 3">RP-1-16</strain>
    </source>
</reference>
<dbReference type="Pfam" id="PF03929">
    <property type="entry name" value="PepSY_TM"/>
    <property type="match status" value="1"/>
</dbReference>
<accession>A0A4U1GMG2</accession>
<name>A0A4U1GMG2_9SPHI</name>
<feature type="transmembrane region" description="Helical" evidence="1">
    <location>
        <begin position="327"/>
        <end position="352"/>
    </location>
</feature>
<comment type="caution">
    <text evidence="2">The sequence shown here is derived from an EMBL/GenBank/DDBJ whole genome shotgun (WGS) entry which is preliminary data.</text>
</comment>
<dbReference type="InterPro" id="IPR005625">
    <property type="entry name" value="PepSY-ass_TM"/>
</dbReference>
<organism evidence="2 3">
    <name type="scientific">Pedobacter hiemivivus</name>
    <dbReference type="NCBI Taxonomy" id="2530454"/>
    <lineage>
        <taxon>Bacteria</taxon>
        <taxon>Pseudomonadati</taxon>
        <taxon>Bacteroidota</taxon>
        <taxon>Sphingobacteriia</taxon>
        <taxon>Sphingobacteriales</taxon>
        <taxon>Sphingobacteriaceae</taxon>
        <taxon>Pedobacter</taxon>
    </lineage>
</organism>
<dbReference type="PANTHER" id="PTHR34219">
    <property type="entry name" value="IRON-REGULATED INNER MEMBRANE PROTEIN-RELATED"/>
    <property type="match status" value="1"/>
</dbReference>
<feature type="transmembrane region" description="Helical" evidence="1">
    <location>
        <begin position="138"/>
        <end position="158"/>
    </location>
</feature>